<evidence type="ECO:0000313" key="19">
    <source>
        <dbReference type="Proteomes" id="UP000231644"/>
    </source>
</evidence>
<dbReference type="GO" id="GO:0052906">
    <property type="term" value="F:tRNA (guanine(37)-N1)-methyltransferase activity"/>
    <property type="evidence" value="ECO:0007669"/>
    <property type="project" value="UniProtKB-UniRule"/>
</dbReference>
<dbReference type="CDD" id="cd18080">
    <property type="entry name" value="TrmD-like"/>
    <property type="match status" value="1"/>
</dbReference>
<dbReference type="FunFam" id="3.40.1280.10:FF:000001">
    <property type="entry name" value="tRNA (guanine-N(1)-)-methyltransferase"/>
    <property type="match status" value="1"/>
</dbReference>
<dbReference type="PANTHER" id="PTHR46417:SF1">
    <property type="entry name" value="TRNA (GUANINE-N(1)-)-METHYLTRANSFERASE"/>
    <property type="match status" value="1"/>
</dbReference>
<gene>
    <name evidence="15" type="primary">trmD</name>
    <name evidence="18" type="ORF">SAMN05421762_0032</name>
</gene>
<evidence type="ECO:0000256" key="9">
    <source>
        <dbReference type="ARBA" id="ARBA00022679"/>
    </source>
</evidence>
<evidence type="ECO:0000256" key="10">
    <source>
        <dbReference type="ARBA" id="ARBA00022691"/>
    </source>
</evidence>
<accession>A0A1I1H218</accession>
<feature type="domain" description="tRNA methyltransferase TRMD/TRM10-type" evidence="17">
    <location>
        <begin position="37"/>
        <end position="258"/>
    </location>
</feature>
<dbReference type="Gene3D" id="1.10.1270.20">
    <property type="entry name" value="tRNA(m1g37)methyltransferase, domain 2"/>
    <property type="match status" value="1"/>
</dbReference>
<protein>
    <recommendedName>
        <fullName evidence="6 15">tRNA (guanine-N(1)-)-methyltransferase</fullName>
        <ecNumber evidence="5 15">2.1.1.228</ecNumber>
    </recommendedName>
    <alternativeName>
        <fullName evidence="12 15">M1G-methyltransferase</fullName>
    </alternativeName>
    <alternativeName>
        <fullName evidence="13 15">tRNA [GM37] methyltransferase</fullName>
    </alternativeName>
</protein>
<organism evidence="18 19">
    <name type="scientific">Pseudooceanicola nitratireducens</name>
    <dbReference type="NCBI Taxonomy" id="517719"/>
    <lineage>
        <taxon>Bacteria</taxon>
        <taxon>Pseudomonadati</taxon>
        <taxon>Pseudomonadota</taxon>
        <taxon>Alphaproteobacteria</taxon>
        <taxon>Rhodobacterales</taxon>
        <taxon>Paracoccaceae</taxon>
        <taxon>Pseudooceanicola</taxon>
    </lineage>
</organism>
<evidence type="ECO:0000256" key="8">
    <source>
        <dbReference type="ARBA" id="ARBA00022603"/>
    </source>
</evidence>
<dbReference type="OrthoDB" id="9807416at2"/>
<comment type="similarity">
    <text evidence="3 15 16">Belongs to the RNA methyltransferase TrmD family.</text>
</comment>
<evidence type="ECO:0000256" key="15">
    <source>
        <dbReference type="HAMAP-Rule" id="MF_00605"/>
    </source>
</evidence>
<evidence type="ECO:0000256" key="6">
    <source>
        <dbReference type="ARBA" id="ARBA00014679"/>
    </source>
</evidence>
<evidence type="ECO:0000256" key="16">
    <source>
        <dbReference type="RuleBase" id="RU003464"/>
    </source>
</evidence>
<keyword evidence="10 15" id="KW-0949">S-adenosyl-L-methionine</keyword>
<dbReference type="STRING" id="517719.SAMN05421762_0032"/>
<dbReference type="Proteomes" id="UP000231644">
    <property type="component" value="Unassembled WGS sequence"/>
</dbReference>
<dbReference type="InterPro" id="IPR029026">
    <property type="entry name" value="tRNA_m1G_MTases_N"/>
</dbReference>
<dbReference type="EMBL" id="FOLX01000001">
    <property type="protein sequence ID" value="SFC16148.1"/>
    <property type="molecule type" value="Genomic_DNA"/>
</dbReference>
<evidence type="ECO:0000256" key="7">
    <source>
        <dbReference type="ARBA" id="ARBA00022490"/>
    </source>
</evidence>
<dbReference type="GO" id="GO:0005829">
    <property type="term" value="C:cytosol"/>
    <property type="evidence" value="ECO:0007669"/>
    <property type="project" value="TreeGrafter"/>
</dbReference>
<dbReference type="EC" id="2.1.1.228" evidence="5 15"/>
<evidence type="ECO:0000256" key="1">
    <source>
        <dbReference type="ARBA" id="ARBA00002634"/>
    </source>
</evidence>
<evidence type="ECO:0000256" key="14">
    <source>
        <dbReference type="ARBA" id="ARBA00047783"/>
    </source>
</evidence>
<evidence type="ECO:0000256" key="2">
    <source>
        <dbReference type="ARBA" id="ARBA00004496"/>
    </source>
</evidence>
<keyword evidence="7 15" id="KW-0963">Cytoplasm</keyword>
<reference evidence="18 19" key="1">
    <citation type="submission" date="2016-10" db="EMBL/GenBank/DDBJ databases">
        <authorList>
            <person name="de Groot N.N."/>
        </authorList>
    </citation>
    <scope>NUCLEOTIDE SEQUENCE [LARGE SCALE GENOMIC DNA]</scope>
    <source>
        <strain evidence="18 19">DSM 29619</strain>
    </source>
</reference>
<comment type="subunit">
    <text evidence="4 15 16">Homodimer.</text>
</comment>
<comment type="function">
    <text evidence="1 15 16">Specifically methylates guanosine-37 in various tRNAs.</text>
</comment>
<evidence type="ECO:0000256" key="13">
    <source>
        <dbReference type="ARBA" id="ARBA00033392"/>
    </source>
</evidence>
<dbReference type="InterPro" id="IPR023148">
    <property type="entry name" value="tRNA_m1G_MeTrfase_C_sf"/>
</dbReference>
<keyword evidence="8 15" id="KW-0489">Methyltransferase</keyword>
<dbReference type="PANTHER" id="PTHR46417">
    <property type="entry name" value="TRNA (GUANINE-N(1)-)-METHYLTRANSFERASE"/>
    <property type="match status" value="1"/>
</dbReference>
<keyword evidence="9 15" id="KW-0808">Transferase</keyword>
<feature type="binding site" evidence="15">
    <location>
        <position position="146"/>
    </location>
    <ligand>
        <name>S-adenosyl-L-methionine</name>
        <dbReference type="ChEBI" id="CHEBI:59789"/>
    </ligand>
</feature>
<keyword evidence="19" id="KW-1185">Reference proteome</keyword>
<dbReference type="Gene3D" id="3.40.1280.10">
    <property type="match status" value="1"/>
</dbReference>
<dbReference type="AlphaFoldDB" id="A0A1I1H218"/>
<name>A0A1I1H218_9RHOB</name>
<proteinExistence type="inferred from homology"/>
<dbReference type="Pfam" id="PF01746">
    <property type="entry name" value="tRNA_m1G_MT"/>
    <property type="match status" value="1"/>
</dbReference>
<dbReference type="InterPro" id="IPR029028">
    <property type="entry name" value="Alpha/beta_knot_MTases"/>
</dbReference>
<evidence type="ECO:0000256" key="4">
    <source>
        <dbReference type="ARBA" id="ARBA00011738"/>
    </source>
</evidence>
<evidence type="ECO:0000313" key="18">
    <source>
        <dbReference type="EMBL" id="SFC16148.1"/>
    </source>
</evidence>
<dbReference type="SUPFAM" id="SSF75217">
    <property type="entry name" value="alpha/beta knot"/>
    <property type="match status" value="1"/>
</dbReference>
<keyword evidence="11 15" id="KW-0819">tRNA processing</keyword>
<sequence length="328" mass="35925">MSAKTPKSHGRKSIRPTLVPRDLMNEPTALAGVWTARIITLFPKAFPGVLGESLTGKALDEGKWQLDTVNLRDFGEGKHRNVDDTPAGGGAGMVLRPDVMGRAIDHAMQGARGAWPLVYLSPRGRRFDQRMAERLAQAQGVTMICGRFEGLDERVIQHYGIQEISLGDFVMTGGELAAQAVIDATVRLLPGVLGNAESTENESFSDGLLEHPQYTRPAEWRGHKIPDVLMSGHHGEIAKWRQQMSEEITRLRRPDLWSAAREGLLDDAVRDVRGPEALSALLQARLASAPGLEQMLAVANAHPTLPRDPWMAVAQFLWDAAGRDAKQA</sequence>
<comment type="subcellular location">
    <subcellularLocation>
        <location evidence="2 15 16">Cytoplasm</location>
    </subcellularLocation>
</comment>
<evidence type="ECO:0000256" key="12">
    <source>
        <dbReference type="ARBA" id="ARBA00029736"/>
    </source>
</evidence>
<dbReference type="InterPro" id="IPR016009">
    <property type="entry name" value="tRNA_MeTrfase_TRMD/TRM10"/>
</dbReference>
<dbReference type="HAMAP" id="MF_00605">
    <property type="entry name" value="TrmD"/>
    <property type="match status" value="1"/>
</dbReference>
<comment type="catalytic activity">
    <reaction evidence="14 15 16">
        <text>guanosine(37) in tRNA + S-adenosyl-L-methionine = N(1)-methylguanosine(37) in tRNA + S-adenosyl-L-homocysteine + H(+)</text>
        <dbReference type="Rhea" id="RHEA:36899"/>
        <dbReference type="Rhea" id="RHEA-COMP:10145"/>
        <dbReference type="Rhea" id="RHEA-COMP:10147"/>
        <dbReference type="ChEBI" id="CHEBI:15378"/>
        <dbReference type="ChEBI" id="CHEBI:57856"/>
        <dbReference type="ChEBI" id="CHEBI:59789"/>
        <dbReference type="ChEBI" id="CHEBI:73542"/>
        <dbReference type="ChEBI" id="CHEBI:74269"/>
        <dbReference type="EC" id="2.1.1.228"/>
    </reaction>
</comment>
<evidence type="ECO:0000256" key="11">
    <source>
        <dbReference type="ARBA" id="ARBA00022694"/>
    </source>
</evidence>
<feature type="binding site" evidence="15">
    <location>
        <begin position="166"/>
        <end position="171"/>
    </location>
    <ligand>
        <name>S-adenosyl-L-methionine</name>
        <dbReference type="ChEBI" id="CHEBI:59789"/>
    </ligand>
</feature>
<dbReference type="NCBIfam" id="TIGR00088">
    <property type="entry name" value="trmD"/>
    <property type="match status" value="1"/>
</dbReference>
<dbReference type="GO" id="GO:0002939">
    <property type="term" value="P:tRNA N1-guanine methylation"/>
    <property type="evidence" value="ECO:0007669"/>
    <property type="project" value="TreeGrafter"/>
</dbReference>
<evidence type="ECO:0000256" key="5">
    <source>
        <dbReference type="ARBA" id="ARBA00012807"/>
    </source>
</evidence>
<evidence type="ECO:0000256" key="3">
    <source>
        <dbReference type="ARBA" id="ARBA00007630"/>
    </source>
</evidence>
<evidence type="ECO:0000259" key="17">
    <source>
        <dbReference type="Pfam" id="PF01746"/>
    </source>
</evidence>
<dbReference type="NCBIfam" id="NF000648">
    <property type="entry name" value="PRK00026.1"/>
    <property type="match status" value="1"/>
</dbReference>
<dbReference type="InterPro" id="IPR002649">
    <property type="entry name" value="tRNA_m1G_MeTrfase_TrmD"/>
</dbReference>